<dbReference type="Gene3D" id="1.20.1250.20">
    <property type="entry name" value="MFS general substrate transporter like domains"/>
    <property type="match status" value="1"/>
</dbReference>
<dbReference type="InterPro" id="IPR044770">
    <property type="entry name" value="MFS_spinster-like"/>
</dbReference>
<keyword evidence="2" id="KW-0813">Transport</keyword>
<comment type="subcellular location">
    <subcellularLocation>
        <location evidence="1">Membrane</location>
        <topology evidence="1">Multi-pass membrane protein</topology>
    </subcellularLocation>
</comment>
<evidence type="ECO:0000256" key="6">
    <source>
        <dbReference type="ARBA" id="ARBA00024338"/>
    </source>
</evidence>
<feature type="transmembrane region" description="Helical" evidence="7">
    <location>
        <begin position="136"/>
        <end position="154"/>
    </location>
</feature>
<dbReference type="OrthoDB" id="6770063at2759"/>
<feature type="transmembrane region" description="Helical" evidence="7">
    <location>
        <begin position="109"/>
        <end position="129"/>
    </location>
</feature>
<dbReference type="EMBL" id="QKKF02014716">
    <property type="protein sequence ID" value="RZF42670.1"/>
    <property type="molecule type" value="Genomic_DNA"/>
</dbReference>
<sequence length="541" mass="59157">MPAQKFVDKHSLKILNMEPSGIPSNNSHQHLMNGDDCDSVDTIVPPLSAESREGAKDNRTIRSVSMREWITIAVLCYVNLINYMDRYTIAGILDLIRTHFNISDDKVGLLQTAFVISYMLFAPLFGYLGDRCSRRAIMAAGVFLWSLTTLLGSYMDDYFWFLFFRALVGVGEASYSTIAPTIISDLFVHDMRSKMLALFYFAIPVGSGLGYIVGAKTADAMGEWQYALRVTPIMGAVAVILILLLMQDPARGESEGRTHLTASSWSNDIAHITSNASFMLSTAGFTCVAFVTGALAWWGPQYIYYGIKLQPGRENTTLSDIAFIFGVIAMCAGLIGVPLGSALAQYLRPRHPKADPLICAAGLLLSAPLLFMACLFAGTNVIVCYVLIFFGQILINLNWSIVADILLYVVTPTRRSTAEAFQILLSHALGDAGSPYLVGLLSEAFKKSLSIVPAAAAMSIASSSHTEYGPEVEFHSLQYALFTTSFVEVLGGGFFLLTSLYVVHDRSTAERDLSGQDNPAHPTHLYADDPHLRESVPELVT</sequence>
<feature type="transmembrane region" description="Helical" evidence="7">
    <location>
        <begin position="69"/>
        <end position="89"/>
    </location>
</feature>
<dbReference type="FunCoup" id="A0A482XAY3">
    <property type="interactions" value="768"/>
</dbReference>
<dbReference type="CDD" id="cd17328">
    <property type="entry name" value="MFS_spinster_like"/>
    <property type="match status" value="1"/>
</dbReference>
<dbReference type="InParanoid" id="A0A482XAY3"/>
<evidence type="ECO:0000256" key="2">
    <source>
        <dbReference type="ARBA" id="ARBA00022448"/>
    </source>
</evidence>
<protein>
    <recommendedName>
        <fullName evidence="8">Major facilitator superfamily (MFS) profile domain-containing protein</fullName>
    </recommendedName>
</protein>
<feature type="transmembrane region" description="Helical" evidence="7">
    <location>
        <begin position="385"/>
        <end position="409"/>
    </location>
</feature>
<feature type="transmembrane region" description="Helical" evidence="7">
    <location>
        <begin position="160"/>
        <end position="183"/>
    </location>
</feature>
<dbReference type="PROSITE" id="PS50850">
    <property type="entry name" value="MFS"/>
    <property type="match status" value="1"/>
</dbReference>
<feature type="transmembrane region" description="Helical" evidence="7">
    <location>
        <begin position="479"/>
        <end position="503"/>
    </location>
</feature>
<evidence type="ECO:0000313" key="9">
    <source>
        <dbReference type="EMBL" id="RZF42670.1"/>
    </source>
</evidence>
<feature type="transmembrane region" description="Helical" evidence="7">
    <location>
        <begin position="226"/>
        <end position="246"/>
    </location>
</feature>
<gene>
    <name evidence="9" type="ORF">LSTR_LSTR001465</name>
</gene>
<feature type="transmembrane region" description="Helical" evidence="7">
    <location>
        <begin position="195"/>
        <end position="214"/>
    </location>
</feature>
<dbReference type="Pfam" id="PF07690">
    <property type="entry name" value="MFS_1"/>
    <property type="match status" value="1"/>
</dbReference>
<evidence type="ECO:0000259" key="8">
    <source>
        <dbReference type="PROSITE" id="PS50850"/>
    </source>
</evidence>
<keyword evidence="3 7" id="KW-0812">Transmembrane</keyword>
<dbReference type="AlphaFoldDB" id="A0A482XAY3"/>
<organism evidence="9 10">
    <name type="scientific">Laodelphax striatellus</name>
    <name type="common">Small brown planthopper</name>
    <name type="synonym">Delphax striatella</name>
    <dbReference type="NCBI Taxonomy" id="195883"/>
    <lineage>
        <taxon>Eukaryota</taxon>
        <taxon>Metazoa</taxon>
        <taxon>Ecdysozoa</taxon>
        <taxon>Arthropoda</taxon>
        <taxon>Hexapoda</taxon>
        <taxon>Insecta</taxon>
        <taxon>Pterygota</taxon>
        <taxon>Neoptera</taxon>
        <taxon>Paraneoptera</taxon>
        <taxon>Hemiptera</taxon>
        <taxon>Auchenorrhyncha</taxon>
        <taxon>Fulgoroidea</taxon>
        <taxon>Delphacidae</taxon>
        <taxon>Criomorphinae</taxon>
        <taxon>Laodelphax</taxon>
    </lineage>
</organism>
<evidence type="ECO:0000256" key="3">
    <source>
        <dbReference type="ARBA" id="ARBA00022692"/>
    </source>
</evidence>
<dbReference type="InterPro" id="IPR020846">
    <property type="entry name" value="MFS_dom"/>
</dbReference>
<feature type="transmembrane region" description="Helical" evidence="7">
    <location>
        <begin position="278"/>
        <end position="299"/>
    </location>
</feature>
<evidence type="ECO:0000256" key="1">
    <source>
        <dbReference type="ARBA" id="ARBA00004141"/>
    </source>
</evidence>
<accession>A0A482XAY3</accession>
<reference evidence="9 10" key="1">
    <citation type="journal article" date="2017" name="Gigascience">
        <title>Genome sequence of the small brown planthopper, Laodelphax striatellus.</title>
        <authorList>
            <person name="Zhu J."/>
            <person name="Jiang F."/>
            <person name="Wang X."/>
            <person name="Yang P."/>
            <person name="Bao Y."/>
            <person name="Zhao W."/>
            <person name="Wang W."/>
            <person name="Lu H."/>
            <person name="Wang Q."/>
            <person name="Cui N."/>
            <person name="Li J."/>
            <person name="Chen X."/>
            <person name="Luo L."/>
            <person name="Yu J."/>
            <person name="Kang L."/>
            <person name="Cui F."/>
        </authorList>
    </citation>
    <scope>NUCLEOTIDE SEQUENCE [LARGE SCALE GENOMIC DNA]</scope>
    <source>
        <strain evidence="9">Lst14</strain>
    </source>
</reference>
<dbReference type="PANTHER" id="PTHR23505">
    <property type="entry name" value="SPINSTER"/>
    <property type="match status" value="1"/>
</dbReference>
<keyword evidence="5 7" id="KW-0472">Membrane</keyword>
<dbReference type="PANTHER" id="PTHR23505:SF79">
    <property type="entry name" value="PROTEIN SPINSTER"/>
    <property type="match status" value="1"/>
</dbReference>
<dbReference type="SUPFAM" id="SSF103473">
    <property type="entry name" value="MFS general substrate transporter"/>
    <property type="match status" value="1"/>
</dbReference>
<dbReference type="InterPro" id="IPR036259">
    <property type="entry name" value="MFS_trans_sf"/>
</dbReference>
<evidence type="ECO:0000256" key="7">
    <source>
        <dbReference type="SAM" id="Phobius"/>
    </source>
</evidence>
<dbReference type="GO" id="GO:0016020">
    <property type="term" value="C:membrane"/>
    <property type="evidence" value="ECO:0007669"/>
    <property type="project" value="UniProtKB-SubCell"/>
</dbReference>
<dbReference type="GO" id="GO:0022857">
    <property type="term" value="F:transmembrane transporter activity"/>
    <property type="evidence" value="ECO:0007669"/>
    <property type="project" value="InterPro"/>
</dbReference>
<feature type="transmembrane region" description="Helical" evidence="7">
    <location>
        <begin position="321"/>
        <end position="344"/>
    </location>
</feature>
<evidence type="ECO:0000313" key="10">
    <source>
        <dbReference type="Proteomes" id="UP000291343"/>
    </source>
</evidence>
<evidence type="ECO:0000256" key="4">
    <source>
        <dbReference type="ARBA" id="ARBA00022989"/>
    </source>
</evidence>
<keyword evidence="4 7" id="KW-1133">Transmembrane helix</keyword>
<evidence type="ECO:0000256" key="5">
    <source>
        <dbReference type="ARBA" id="ARBA00023136"/>
    </source>
</evidence>
<keyword evidence="10" id="KW-1185">Reference proteome</keyword>
<proteinExistence type="inferred from homology"/>
<dbReference type="Proteomes" id="UP000291343">
    <property type="component" value="Unassembled WGS sequence"/>
</dbReference>
<feature type="transmembrane region" description="Helical" evidence="7">
    <location>
        <begin position="356"/>
        <end position="379"/>
    </location>
</feature>
<dbReference type="STRING" id="195883.A0A482XAY3"/>
<comment type="similarity">
    <text evidence="6">Belongs to the major facilitator superfamily. Spinster (TC 2.A.1.49) family.</text>
</comment>
<dbReference type="SMR" id="A0A482XAY3"/>
<feature type="domain" description="Major facilitator superfamily (MFS) profile" evidence="8">
    <location>
        <begin position="71"/>
        <end position="473"/>
    </location>
</feature>
<feature type="transmembrane region" description="Helical" evidence="7">
    <location>
        <begin position="421"/>
        <end position="441"/>
    </location>
</feature>
<name>A0A482XAY3_LAOST</name>
<comment type="caution">
    <text evidence="9">The sequence shown here is derived from an EMBL/GenBank/DDBJ whole genome shotgun (WGS) entry which is preliminary data.</text>
</comment>
<dbReference type="InterPro" id="IPR011701">
    <property type="entry name" value="MFS"/>
</dbReference>